<accession>A0A139MZJ1</accession>
<dbReference type="PATRIC" id="fig|45634.12.peg.1626"/>
<organism evidence="2 3">
    <name type="scientific">Streptococcus cristatus</name>
    <dbReference type="NCBI Taxonomy" id="45634"/>
    <lineage>
        <taxon>Bacteria</taxon>
        <taxon>Bacillati</taxon>
        <taxon>Bacillota</taxon>
        <taxon>Bacilli</taxon>
        <taxon>Lactobacillales</taxon>
        <taxon>Streptococcaceae</taxon>
        <taxon>Streptococcus</taxon>
    </lineage>
</organism>
<dbReference type="Proteomes" id="UP000070377">
    <property type="component" value="Unassembled WGS sequence"/>
</dbReference>
<evidence type="ECO:0000256" key="1">
    <source>
        <dbReference type="SAM" id="Phobius"/>
    </source>
</evidence>
<proteinExistence type="predicted"/>
<reference evidence="2 3" key="1">
    <citation type="submission" date="2016-01" db="EMBL/GenBank/DDBJ databases">
        <title>Highly variable Streptococcus oralis are common among viridans streptococci isolated from primates.</title>
        <authorList>
            <person name="Denapaite D."/>
            <person name="Rieger M."/>
            <person name="Koendgen S."/>
            <person name="Brueckner R."/>
            <person name="Ochigava I."/>
            <person name="Kappeler P."/>
            <person name="Maetz-Rensing K."/>
            <person name="Leendertz F."/>
            <person name="Hakenbeck R."/>
        </authorList>
    </citation>
    <scope>NUCLEOTIDE SEQUENCE [LARGE SCALE GENOMIC DNA]</scope>
    <source>
        <strain evidence="2 3">DD08</strain>
    </source>
</reference>
<dbReference type="EMBL" id="LQRD01000060">
    <property type="protein sequence ID" value="KXT69123.1"/>
    <property type="molecule type" value="Genomic_DNA"/>
</dbReference>
<protein>
    <submittedName>
        <fullName evidence="2">Uncharacterized protein</fullName>
    </submittedName>
</protein>
<dbReference type="AlphaFoldDB" id="A0A139MZJ1"/>
<sequence length="281" mass="31861">MKRQEDSFEDIAFELEKQTYKSKFLPFMVVAIVVFSIIGTVFLTLSLSEKSKAKQVPTPSSQISSSSNSLEDEKAEAEQFAKSLIVSPEKNGPFLWTVEKAVALPINKHKGGAVLEDVLKEFGKPVQGGAWIDFLPNHKVQKHIRLIWESKNGSMGYVSLTFAEFDGVYKLISKYHFSLSSDKIQVDNNPKRPFLWTQAYIDSLVIGAREGTAKGTPYDEIVLKVGLPLYQTISGDDNQLKMRVDYVNPHSWQNPEQLKRVHLEFYKQGDGRWRLVSKESE</sequence>
<gene>
    <name evidence="2" type="ORF">SCRDD08_01551</name>
</gene>
<name>A0A139MZJ1_STRCR</name>
<evidence type="ECO:0000313" key="3">
    <source>
        <dbReference type="Proteomes" id="UP000070377"/>
    </source>
</evidence>
<dbReference type="RefSeq" id="WP_061423110.1">
    <property type="nucleotide sequence ID" value="NZ_KQ969062.1"/>
</dbReference>
<feature type="transmembrane region" description="Helical" evidence="1">
    <location>
        <begin position="24"/>
        <end position="45"/>
    </location>
</feature>
<evidence type="ECO:0000313" key="2">
    <source>
        <dbReference type="EMBL" id="KXT69123.1"/>
    </source>
</evidence>
<keyword evidence="1" id="KW-0472">Membrane</keyword>
<dbReference type="STRING" id="45634.SCRDD08_01551"/>
<keyword evidence="1" id="KW-0812">Transmembrane</keyword>
<comment type="caution">
    <text evidence="2">The sequence shown here is derived from an EMBL/GenBank/DDBJ whole genome shotgun (WGS) entry which is preliminary data.</text>
</comment>
<keyword evidence="1" id="KW-1133">Transmembrane helix</keyword>